<dbReference type="OrthoDB" id="1706153at2"/>
<proteinExistence type="predicted"/>
<dbReference type="STRING" id="393762.SAMN05660472_00433"/>
<organism evidence="1 2">
    <name type="scientific">Natronincola ferrireducens</name>
    <dbReference type="NCBI Taxonomy" id="393762"/>
    <lineage>
        <taxon>Bacteria</taxon>
        <taxon>Bacillati</taxon>
        <taxon>Bacillota</taxon>
        <taxon>Clostridia</taxon>
        <taxon>Peptostreptococcales</taxon>
        <taxon>Natronincolaceae</taxon>
        <taxon>Natronincola</taxon>
    </lineage>
</organism>
<dbReference type="EMBL" id="FNFP01000001">
    <property type="protein sequence ID" value="SDJ98117.1"/>
    <property type="molecule type" value="Genomic_DNA"/>
</dbReference>
<evidence type="ECO:0008006" key="3">
    <source>
        <dbReference type="Google" id="ProtNLM"/>
    </source>
</evidence>
<name>A0A1G8Y654_9FIRM</name>
<reference evidence="1 2" key="1">
    <citation type="submission" date="2016-10" db="EMBL/GenBank/DDBJ databases">
        <authorList>
            <person name="de Groot N.N."/>
        </authorList>
    </citation>
    <scope>NUCLEOTIDE SEQUENCE [LARGE SCALE GENOMIC DNA]</scope>
    <source>
        <strain evidence="1 2">DSM 18346</strain>
    </source>
</reference>
<dbReference type="Proteomes" id="UP000198718">
    <property type="component" value="Unassembled WGS sequence"/>
</dbReference>
<accession>A0A1G8Y654</accession>
<dbReference type="AlphaFoldDB" id="A0A1G8Y654"/>
<evidence type="ECO:0000313" key="2">
    <source>
        <dbReference type="Proteomes" id="UP000198718"/>
    </source>
</evidence>
<evidence type="ECO:0000313" key="1">
    <source>
        <dbReference type="EMBL" id="SDJ98117.1"/>
    </source>
</evidence>
<dbReference type="RefSeq" id="WP_090549649.1">
    <property type="nucleotide sequence ID" value="NZ_FNFP01000001.1"/>
</dbReference>
<protein>
    <recommendedName>
        <fullName evidence="3">DarT domain-containing protein</fullName>
    </recommendedName>
</protein>
<gene>
    <name evidence="1" type="ORF">SAMN05660472_00433</name>
</gene>
<keyword evidence="2" id="KW-1185">Reference proteome</keyword>
<sequence length="195" mass="23310">MFFQDYQNTGWIYHIIHITNLKKTLTEGIHYNDKISYENHYEKFHDFIDSLKTKNIPPWVIRKKAIFATINYRDNPCFHSHTAVLALKADKSKCWVANENRANQIYEPFILKEMEEFKGAKDYLNTKGRNLIKEYWETSLSFEDNIKERRDLVKGYDAEVMIFDSIPPEDIQLLYLTSDHRTLTVKEWKKIFCGE</sequence>